<dbReference type="AlphaFoldDB" id="A0A9P5CBT3"/>
<comment type="caution">
    <text evidence="2">The sequence shown here is derived from an EMBL/GenBank/DDBJ whole genome shotgun (WGS) entry which is preliminary data.</text>
</comment>
<keyword evidence="3" id="KW-1185">Reference proteome</keyword>
<evidence type="ECO:0000313" key="2">
    <source>
        <dbReference type="EMBL" id="KAF3066201.1"/>
    </source>
</evidence>
<name>A0A9P5CBT3_9HYPO</name>
<evidence type="ECO:0000256" key="1">
    <source>
        <dbReference type="SAM" id="MobiDB-lite"/>
    </source>
</evidence>
<protein>
    <submittedName>
        <fullName evidence="2">Uncharacterized protein</fullName>
    </submittedName>
</protein>
<accession>A0A9P5CBT3</accession>
<gene>
    <name evidence="2" type="ORF">CFAM422_009442</name>
</gene>
<organism evidence="2 3">
    <name type="scientific">Trichoderma lentiforme</name>
    <dbReference type="NCBI Taxonomy" id="1567552"/>
    <lineage>
        <taxon>Eukaryota</taxon>
        <taxon>Fungi</taxon>
        <taxon>Dikarya</taxon>
        <taxon>Ascomycota</taxon>
        <taxon>Pezizomycotina</taxon>
        <taxon>Sordariomycetes</taxon>
        <taxon>Hypocreomycetidae</taxon>
        <taxon>Hypocreales</taxon>
        <taxon>Hypocreaceae</taxon>
        <taxon>Trichoderma</taxon>
    </lineage>
</organism>
<dbReference type="EMBL" id="QLNT01000017">
    <property type="protein sequence ID" value="KAF3066201.1"/>
    <property type="molecule type" value="Genomic_DNA"/>
</dbReference>
<proteinExistence type="predicted"/>
<dbReference type="Proteomes" id="UP000801864">
    <property type="component" value="Unassembled WGS sequence"/>
</dbReference>
<sequence>MTGSRTRILAGFTTGSSLGHGQRPQHPLEPHNLPPRLVPLHLRILPGLVLQRVENHLLNRQLLLECLAIHLDLEGEGGGLFLCAVLVLLAEDDTETLYRHRAVQRAKLVSAASSGNRADLGRDGSRLYPANGFSRIPA</sequence>
<reference evidence="2 3" key="1">
    <citation type="submission" date="2018-06" db="EMBL/GenBank/DDBJ databases">
        <title>Genome analysis of cellulolytic fungus Trichoderma lentiforme CFAM-422.</title>
        <authorList>
            <person name="Steindorff A.S."/>
            <person name="Formighieri E.F."/>
            <person name="Midorikawa G.E.O."/>
            <person name="Tamietti M.S."/>
            <person name="Ramos E.Z."/>
            <person name="Silva A.S."/>
            <person name="Bon E.P.S."/>
            <person name="Mendes T.D."/>
            <person name="Damaso M.C.T."/>
            <person name="Favaro L.C.L."/>
        </authorList>
    </citation>
    <scope>NUCLEOTIDE SEQUENCE [LARGE SCALE GENOMIC DNA]</scope>
    <source>
        <strain evidence="2 3">CFAM-422</strain>
    </source>
</reference>
<feature type="region of interest" description="Disordered" evidence="1">
    <location>
        <begin position="12"/>
        <end position="31"/>
    </location>
</feature>
<evidence type="ECO:0000313" key="3">
    <source>
        <dbReference type="Proteomes" id="UP000801864"/>
    </source>
</evidence>